<reference evidence="1" key="1">
    <citation type="submission" date="2023-07" db="EMBL/GenBank/DDBJ databases">
        <title>The genome sequence of Rhodocytophaga aerolata KACC 12507.</title>
        <authorList>
            <person name="Zhang X."/>
        </authorList>
    </citation>
    <scope>NUCLEOTIDE SEQUENCE</scope>
    <source>
        <strain evidence="1">KACC 12507</strain>
    </source>
</reference>
<name>A0ABT8RLF4_9BACT</name>
<evidence type="ECO:0000313" key="2">
    <source>
        <dbReference type="Proteomes" id="UP001168528"/>
    </source>
</evidence>
<protein>
    <submittedName>
        <fullName evidence="1">Uncharacterized protein</fullName>
    </submittedName>
</protein>
<organism evidence="1 2">
    <name type="scientific">Rhodocytophaga aerolata</name>
    <dbReference type="NCBI Taxonomy" id="455078"/>
    <lineage>
        <taxon>Bacteria</taxon>
        <taxon>Pseudomonadati</taxon>
        <taxon>Bacteroidota</taxon>
        <taxon>Cytophagia</taxon>
        <taxon>Cytophagales</taxon>
        <taxon>Rhodocytophagaceae</taxon>
        <taxon>Rhodocytophaga</taxon>
    </lineage>
</organism>
<accession>A0ABT8RLF4</accession>
<sequence length="132" mass="14962">MKNLGILIIGINLLASCNQGNKEESTINQDDNNYVVIKAASDTVVEGQMYQVSVWLDPKQKDKYTLIAGTYNGHNIPFLRPNDTLRLEFVTGCKEDESGLNKRSYTIGAHLKTKENDSIWISQEKNYFTNCR</sequence>
<evidence type="ECO:0000313" key="1">
    <source>
        <dbReference type="EMBL" id="MDO1451932.1"/>
    </source>
</evidence>
<dbReference type="Proteomes" id="UP001168528">
    <property type="component" value="Unassembled WGS sequence"/>
</dbReference>
<dbReference type="PROSITE" id="PS51257">
    <property type="entry name" value="PROKAR_LIPOPROTEIN"/>
    <property type="match status" value="1"/>
</dbReference>
<comment type="caution">
    <text evidence="1">The sequence shown here is derived from an EMBL/GenBank/DDBJ whole genome shotgun (WGS) entry which is preliminary data.</text>
</comment>
<proteinExistence type="predicted"/>
<dbReference type="RefSeq" id="WP_302042726.1">
    <property type="nucleotide sequence ID" value="NZ_JAUKPO010000126.1"/>
</dbReference>
<gene>
    <name evidence="1" type="ORF">Q0590_37030</name>
</gene>
<dbReference type="EMBL" id="JAUKPO010000126">
    <property type="protein sequence ID" value="MDO1451932.1"/>
    <property type="molecule type" value="Genomic_DNA"/>
</dbReference>
<keyword evidence="2" id="KW-1185">Reference proteome</keyword>